<evidence type="ECO:0000313" key="7">
    <source>
        <dbReference type="EMBL" id="MDD1782814.1"/>
    </source>
</evidence>
<dbReference type="InterPro" id="IPR003819">
    <property type="entry name" value="TauD/TfdA-like"/>
</dbReference>
<dbReference type="InterPro" id="IPR042098">
    <property type="entry name" value="TauD-like_sf"/>
</dbReference>
<comment type="caution">
    <text evidence="7">The sequence shown here is derived from an EMBL/GenBank/DDBJ whole genome shotgun (WGS) entry which is preliminary data.</text>
</comment>
<protein>
    <submittedName>
        <fullName evidence="7">TauD/TfdA family dioxygenase</fullName>
    </submittedName>
</protein>
<keyword evidence="3 7" id="KW-0223">Dioxygenase</keyword>
<proteinExistence type="inferred from homology"/>
<accession>A0ABT5QPA4</accession>
<gene>
    <name evidence="7" type="ORF">LRP49_16700</name>
</gene>
<dbReference type="GO" id="GO:0051213">
    <property type="term" value="F:dioxygenase activity"/>
    <property type="evidence" value="ECO:0007669"/>
    <property type="project" value="UniProtKB-KW"/>
</dbReference>
<keyword evidence="5" id="KW-0408">Iron</keyword>
<keyword evidence="8" id="KW-1185">Reference proteome</keyword>
<keyword evidence="4" id="KW-0560">Oxidoreductase</keyword>
<dbReference type="EMBL" id="JAJUBB010000013">
    <property type="protein sequence ID" value="MDD1782814.1"/>
    <property type="molecule type" value="Genomic_DNA"/>
</dbReference>
<evidence type="ECO:0000256" key="1">
    <source>
        <dbReference type="ARBA" id="ARBA00005896"/>
    </source>
</evidence>
<comment type="similarity">
    <text evidence="1">Belongs to the TfdA dioxygenase family.</text>
</comment>
<name>A0ABT5QPA4_9GAMM</name>
<dbReference type="Gene3D" id="3.60.130.10">
    <property type="entry name" value="Clavaminate synthase-like"/>
    <property type="match status" value="1"/>
</dbReference>
<evidence type="ECO:0000256" key="4">
    <source>
        <dbReference type="ARBA" id="ARBA00023002"/>
    </source>
</evidence>
<dbReference type="PANTHER" id="PTHR30468:SF1">
    <property type="entry name" value="ALPHA-KETOGLUTARATE-DEPENDENT SULFONATE DIOXYGENASE"/>
    <property type="match status" value="1"/>
</dbReference>
<evidence type="ECO:0000256" key="5">
    <source>
        <dbReference type="ARBA" id="ARBA00023004"/>
    </source>
</evidence>
<dbReference type="InterPro" id="IPR051323">
    <property type="entry name" value="AtsK-like"/>
</dbReference>
<evidence type="ECO:0000256" key="3">
    <source>
        <dbReference type="ARBA" id="ARBA00022964"/>
    </source>
</evidence>
<reference evidence="7" key="1">
    <citation type="submission" date="2021-12" db="EMBL/GenBank/DDBJ databases">
        <title>Enterovibrio ZSDZ35 sp. nov. and Enterovibrio ZSDZ42 sp. nov., isolated from coastal seawater in Qingdao.</title>
        <authorList>
            <person name="Zhang P."/>
        </authorList>
    </citation>
    <scope>NUCLEOTIDE SEQUENCE</scope>
    <source>
        <strain evidence="7">ZSDZ35</strain>
    </source>
</reference>
<dbReference type="Proteomes" id="UP001149821">
    <property type="component" value="Unassembled WGS sequence"/>
</dbReference>
<evidence type="ECO:0000256" key="2">
    <source>
        <dbReference type="ARBA" id="ARBA00022723"/>
    </source>
</evidence>
<dbReference type="SUPFAM" id="SSF51197">
    <property type="entry name" value="Clavaminate synthase-like"/>
    <property type="match status" value="1"/>
</dbReference>
<keyword evidence="2" id="KW-0479">Metal-binding</keyword>
<dbReference type="PANTHER" id="PTHR30468">
    <property type="entry name" value="ALPHA-KETOGLUTARATE-DEPENDENT SULFONATE DIOXYGENASE"/>
    <property type="match status" value="1"/>
</dbReference>
<evidence type="ECO:0000259" key="6">
    <source>
        <dbReference type="Pfam" id="PF02668"/>
    </source>
</evidence>
<organism evidence="7 8">
    <name type="scientific">Enterovibrio qingdaonensis</name>
    <dbReference type="NCBI Taxonomy" id="2899818"/>
    <lineage>
        <taxon>Bacteria</taxon>
        <taxon>Pseudomonadati</taxon>
        <taxon>Pseudomonadota</taxon>
        <taxon>Gammaproteobacteria</taxon>
        <taxon>Vibrionales</taxon>
        <taxon>Vibrionaceae</taxon>
        <taxon>Enterovibrio</taxon>
    </lineage>
</organism>
<evidence type="ECO:0000313" key="8">
    <source>
        <dbReference type="Proteomes" id="UP001149821"/>
    </source>
</evidence>
<dbReference type="Pfam" id="PF02668">
    <property type="entry name" value="TauD"/>
    <property type="match status" value="1"/>
</dbReference>
<sequence>MIEDVDLSSLTKDEFERIYDAFLKHKVIFFRKQNLSPESQLALASRFGTLEKPHPFFPHVSGFPQVSVIETERGNPPGKSYWHTDMTWQAVPPKCSVLVAQHLPDHGGDTIWLSMEAVYQALPMTVKQCLENKRAVHAVQGFVGSRFDKHDGMGLSQVEKLSKDIDAVLHPLVVQHLETGNPTLFINEQFTQCIDGEEPKESDALLASLFSFCREEAFQVRFKWEVGSVAIWDNRCTQHFAVTDYGDAPRRLHRVVVEGTQPKAFETSNT</sequence>
<feature type="domain" description="TauD/TfdA-like" evidence="6">
    <location>
        <begin position="4"/>
        <end position="255"/>
    </location>
</feature>